<protein>
    <submittedName>
        <fullName evidence="1">Uncharacterized protein</fullName>
    </submittedName>
</protein>
<sequence length="434" mass="51156">MIKDVYQINLDTDILVALRDKVNEQQHITINKIYGNHRAWDKICAIMDRLDDTVGYLNELKLNTGKYQRSAFDFFEFINNASVVVDCILDLAKIFQVPDEKITNSTMIFNQPGQDGMGTDKRYFEYLRSLCSVHPVGTDRHKRYQDSAFECSPYVMWSNRGMGFNNDSELTAIVYTSEDGAFNKRVNIYIHKIFEYIENRLEFVKEIIHAIDQYQKDVISNFKKSPIKKEYEFDNYIEYLKNLDLELKNRYGSEAYHPFNYIINLFELKVSNPENQNKMSLYQNALKYAIGFEHNRLQNMSYEGFENNGLLSTPKNTEPTLYFELYSPYSRSEKQRKYSYNLEKVSYLNSDEIEGDGDRDWAYQKLKEALPFLENYVSFQRANGDFEHYALVQLALYLECLENTCVINKNIPNDLKYRSRLLLVDEISELHSDK</sequence>
<dbReference type="AlphaFoldDB" id="A0A5B9HUI1"/>
<gene>
    <name evidence="1" type="ORF">FRY47_10740</name>
</gene>
<organism evidence="1">
    <name type="scientific">Bacillus cereus</name>
    <dbReference type="NCBI Taxonomy" id="1396"/>
    <lineage>
        <taxon>Bacteria</taxon>
        <taxon>Bacillati</taxon>
        <taxon>Bacillota</taxon>
        <taxon>Bacilli</taxon>
        <taxon>Bacillales</taxon>
        <taxon>Bacillaceae</taxon>
        <taxon>Bacillus</taxon>
        <taxon>Bacillus cereus group</taxon>
    </lineage>
</organism>
<accession>A0A5B9HUI1</accession>
<name>A0A5B9HUI1_BACCE</name>
<dbReference type="RefSeq" id="WP_000588709.1">
    <property type="nucleotide sequence ID" value="NZ_CP187290.1"/>
</dbReference>
<reference evidence="1" key="1">
    <citation type="submission" date="2019-08" db="EMBL/GenBank/DDBJ databases">
        <title>Antibiosis Participates in the Biocontrol of Bucillus cereus 0-9 Against Rice Sheath Blight.</title>
        <authorList>
            <person name="Wang G."/>
            <person name="Liu F."/>
        </authorList>
    </citation>
    <scope>NUCLEOTIDE SEQUENCE</scope>
    <source>
        <strain evidence="1">09</strain>
    </source>
</reference>
<proteinExistence type="predicted"/>
<evidence type="ECO:0000313" key="1">
    <source>
        <dbReference type="EMBL" id="QEF16830.1"/>
    </source>
</evidence>
<dbReference type="EMBL" id="CP042874">
    <property type="protein sequence ID" value="QEF16830.1"/>
    <property type="molecule type" value="Genomic_DNA"/>
</dbReference>